<keyword evidence="9 17" id="KW-0418">Kinase</keyword>
<evidence type="ECO:0000256" key="11">
    <source>
        <dbReference type="ARBA" id="ARBA00022985"/>
    </source>
</evidence>
<evidence type="ECO:0000256" key="13">
    <source>
        <dbReference type="ARBA" id="ARBA00029511"/>
    </source>
</evidence>
<evidence type="ECO:0000256" key="3">
    <source>
        <dbReference type="ARBA" id="ARBA00010327"/>
    </source>
</evidence>
<comment type="function">
    <text evidence="17">Catalyzes the ATP-dependent phosphorylation of the 3-deoxy-D-manno-octulosonic acid (Kdo) residue in Kdo-lipid IV(A) at the 4-OH position.</text>
</comment>
<evidence type="ECO:0000256" key="10">
    <source>
        <dbReference type="ARBA" id="ARBA00022840"/>
    </source>
</evidence>
<evidence type="ECO:0000256" key="17">
    <source>
        <dbReference type="HAMAP-Rule" id="MF_00521"/>
    </source>
</evidence>
<comment type="caution">
    <text evidence="18">The sequence shown here is derived from an EMBL/GenBank/DDBJ whole genome shotgun (WGS) entry which is preliminary data.</text>
</comment>
<keyword evidence="12 17" id="KW-0472">Membrane</keyword>
<dbReference type="InterPro" id="IPR011009">
    <property type="entry name" value="Kinase-like_dom_sf"/>
</dbReference>
<reference evidence="18 19" key="1">
    <citation type="submission" date="2023-02" db="EMBL/GenBank/DDBJ databases">
        <title>Vibrio intestini sp. nov., a close relative of Vibrio cholerae isolated from the intestine of Healthy Culter dabryi.</title>
        <authorList>
            <person name="Wu N."/>
        </authorList>
    </citation>
    <scope>NUCLEOTIDE SEQUENCE [LARGE SCALE GENOMIC DNA]</scope>
    <source>
        <strain evidence="18 19">DSL-7</strain>
    </source>
</reference>
<evidence type="ECO:0000256" key="9">
    <source>
        <dbReference type="ARBA" id="ARBA00022777"/>
    </source>
</evidence>
<keyword evidence="11 17" id="KW-0448">Lipopolysaccharide biosynthesis</keyword>
<dbReference type="EC" id="2.7.1.166" evidence="17"/>
<evidence type="ECO:0000256" key="14">
    <source>
        <dbReference type="ARBA" id="ARBA00034417"/>
    </source>
</evidence>
<comment type="catalytic activity">
    <reaction evidence="14 17">
        <text>an alpha-Kdo-(2-&gt;6)-lipid IVA + ATP = a 4-O-phospho-alpha-Kdo-(2-&gt;6)-lipid IVA + ADP + H(+)</text>
        <dbReference type="Rhea" id="RHEA:74271"/>
        <dbReference type="ChEBI" id="CHEBI:15378"/>
        <dbReference type="ChEBI" id="CHEBI:30616"/>
        <dbReference type="ChEBI" id="CHEBI:176428"/>
        <dbReference type="ChEBI" id="CHEBI:193140"/>
        <dbReference type="ChEBI" id="CHEBI:456216"/>
        <dbReference type="EC" id="2.7.1.166"/>
    </reaction>
</comment>
<accession>A0ABT5V2K1</accession>
<evidence type="ECO:0000256" key="6">
    <source>
        <dbReference type="ARBA" id="ARBA00022519"/>
    </source>
</evidence>
<evidence type="ECO:0000256" key="15">
    <source>
        <dbReference type="ARBA" id="ARBA00047899"/>
    </source>
</evidence>
<organism evidence="18 19">
    <name type="scientific">Vibrio chanodichtyis</name>
    <dbReference type="NCBI Taxonomy" id="3027932"/>
    <lineage>
        <taxon>Bacteria</taxon>
        <taxon>Pseudomonadati</taxon>
        <taxon>Pseudomonadota</taxon>
        <taxon>Gammaproteobacteria</taxon>
        <taxon>Vibrionales</taxon>
        <taxon>Vibrionaceae</taxon>
        <taxon>Vibrio</taxon>
    </lineage>
</organism>
<comment type="subcellular location">
    <subcellularLocation>
        <location evidence="1 17">Cell inner membrane</location>
        <topology evidence="1 17">Peripheral membrane protein</topology>
        <orientation evidence="1 17">Cytoplasmic side</orientation>
    </subcellularLocation>
</comment>
<sequence length="235" mass="27260">MIRQQQLNQDQTIWYDDQWVTEPLETLFDPTYWQTNEKVIGSAQGRGTTWFVQMNALPAALRHYRRGGLFGKLIADSYWFSGWEKTRSYAEFQLLDHLRAQGVNVPRPIAARVVRRGLVYQADILSEKVANARDLVAVLQAGPLDHQVYQQIGQQIAKLHHAQVNHTDLNIHNILLDSDNQVWLIDFDKCAQQAGSSWKSSNLERLLRSFHKEQERANIHWQLSDWPDLLAGYKK</sequence>
<gene>
    <name evidence="17" type="primary">kdkA</name>
    <name evidence="18" type="ORF">PUN32_11145</name>
</gene>
<proteinExistence type="inferred from homology"/>
<keyword evidence="7 17" id="KW-0808">Transferase</keyword>
<dbReference type="HAMAP" id="MF_00521">
    <property type="entry name" value="KDO_kinase"/>
    <property type="match status" value="1"/>
</dbReference>
<dbReference type="SUPFAM" id="SSF56112">
    <property type="entry name" value="Protein kinase-like (PK-like)"/>
    <property type="match status" value="1"/>
</dbReference>
<evidence type="ECO:0000256" key="8">
    <source>
        <dbReference type="ARBA" id="ARBA00022741"/>
    </source>
</evidence>
<protein>
    <recommendedName>
        <fullName evidence="13 17">3-deoxy-D-manno-octulosonic acid kinase</fullName>
        <shortName evidence="17">Kdo kinase</shortName>
        <ecNumber evidence="17">2.7.1.166</ecNumber>
    </recommendedName>
</protein>
<evidence type="ECO:0000256" key="1">
    <source>
        <dbReference type="ARBA" id="ARBA00004515"/>
    </source>
</evidence>
<comment type="similarity">
    <text evidence="4">Belongs to the protein kinase superfamily. BUD32 family.</text>
</comment>
<name>A0ABT5V2K1_9VIBR</name>
<keyword evidence="10 17" id="KW-0067">ATP-binding</keyword>
<evidence type="ECO:0000256" key="4">
    <source>
        <dbReference type="ARBA" id="ARBA00010630"/>
    </source>
</evidence>
<keyword evidence="6 17" id="KW-0997">Cell inner membrane</keyword>
<dbReference type="PANTHER" id="PTHR12209">
    <property type="entry name" value="NON-SPECIFIC SERINE/THREONINE PROTEIN KINASE"/>
    <property type="match status" value="1"/>
</dbReference>
<dbReference type="Gene3D" id="1.10.510.10">
    <property type="entry name" value="Transferase(Phosphotransferase) domain 1"/>
    <property type="match status" value="1"/>
</dbReference>
<evidence type="ECO:0000256" key="16">
    <source>
        <dbReference type="ARBA" id="ARBA00048679"/>
    </source>
</evidence>
<dbReference type="GO" id="GO:0016301">
    <property type="term" value="F:kinase activity"/>
    <property type="evidence" value="ECO:0007669"/>
    <property type="project" value="UniProtKB-KW"/>
</dbReference>
<dbReference type="Pfam" id="PF06293">
    <property type="entry name" value="Kdo"/>
    <property type="match status" value="1"/>
</dbReference>
<comment type="catalytic activity">
    <reaction evidence="15">
        <text>L-threonyl-[protein] + ATP = O-phospho-L-threonyl-[protein] + ADP + H(+)</text>
        <dbReference type="Rhea" id="RHEA:46608"/>
        <dbReference type="Rhea" id="RHEA-COMP:11060"/>
        <dbReference type="Rhea" id="RHEA-COMP:11605"/>
        <dbReference type="ChEBI" id="CHEBI:15378"/>
        <dbReference type="ChEBI" id="CHEBI:30013"/>
        <dbReference type="ChEBI" id="CHEBI:30616"/>
        <dbReference type="ChEBI" id="CHEBI:61977"/>
        <dbReference type="ChEBI" id="CHEBI:456216"/>
        <dbReference type="EC" id="2.7.11.1"/>
    </reaction>
</comment>
<dbReference type="NCBIfam" id="NF002475">
    <property type="entry name" value="PRK01723.1"/>
    <property type="match status" value="1"/>
</dbReference>
<keyword evidence="19" id="KW-1185">Reference proteome</keyword>
<evidence type="ECO:0000256" key="7">
    <source>
        <dbReference type="ARBA" id="ARBA00022679"/>
    </source>
</evidence>
<evidence type="ECO:0000313" key="19">
    <source>
        <dbReference type="Proteomes" id="UP001216189"/>
    </source>
</evidence>
<evidence type="ECO:0000313" key="18">
    <source>
        <dbReference type="EMBL" id="MDE1515566.1"/>
    </source>
</evidence>
<comment type="catalytic activity">
    <reaction evidence="16">
        <text>L-seryl-[protein] + ATP = O-phospho-L-seryl-[protein] + ADP + H(+)</text>
        <dbReference type="Rhea" id="RHEA:17989"/>
        <dbReference type="Rhea" id="RHEA-COMP:9863"/>
        <dbReference type="Rhea" id="RHEA-COMP:11604"/>
        <dbReference type="ChEBI" id="CHEBI:15378"/>
        <dbReference type="ChEBI" id="CHEBI:29999"/>
        <dbReference type="ChEBI" id="CHEBI:30616"/>
        <dbReference type="ChEBI" id="CHEBI:83421"/>
        <dbReference type="ChEBI" id="CHEBI:456216"/>
        <dbReference type="EC" id="2.7.11.1"/>
    </reaction>
</comment>
<comment type="similarity">
    <text evidence="3 17">Belongs to the protein kinase superfamily. KdkA/RfaP family.</text>
</comment>
<keyword evidence="8 17" id="KW-0547">Nucleotide-binding</keyword>
<dbReference type="RefSeq" id="WP_274723284.1">
    <property type="nucleotide sequence ID" value="NZ_JARBFT010000011.1"/>
</dbReference>
<comment type="pathway">
    <text evidence="2 17">Bacterial outer membrane biogenesis; LPS core biosynthesis.</text>
</comment>
<keyword evidence="5 17" id="KW-1003">Cell membrane</keyword>
<dbReference type="Proteomes" id="UP001216189">
    <property type="component" value="Unassembled WGS sequence"/>
</dbReference>
<evidence type="ECO:0000256" key="2">
    <source>
        <dbReference type="ARBA" id="ARBA00004713"/>
    </source>
</evidence>
<evidence type="ECO:0000256" key="12">
    <source>
        <dbReference type="ARBA" id="ARBA00023136"/>
    </source>
</evidence>
<evidence type="ECO:0000256" key="5">
    <source>
        <dbReference type="ARBA" id="ARBA00022475"/>
    </source>
</evidence>
<dbReference type="PANTHER" id="PTHR12209:SF0">
    <property type="entry name" value="EKC_KEOPS COMPLEX SUBUNIT TP53RK"/>
    <property type="match status" value="1"/>
</dbReference>
<feature type="active site" evidence="17">
    <location>
        <position position="168"/>
    </location>
</feature>
<dbReference type="EMBL" id="JARBFT010000011">
    <property type="protein sequence ID" value="MDE1515566.1"/>
    <property type="molecule type" value="Genomic_DNA"/>
</dbReference>
<dbReference type="InterPro" id="IPR022826">
    <property type="entry name" value="KDO_kinase"/>
</dbReference>